<keyword evidence="3" id="KW-1185">Reference proteome</keyword>
<name>A0A2A2K7K8_9BILA</name>
<evidence type="ECO:0000256" key="1">
    <source>
        <dbReference type="SAM" id="MobiDB-lite"/>
    </source>
</evidence>
<gene>
    <name evidence="2" type="ORF">WR25_20545</name>
</gene>
<sequence>MRFRRRFVARAAVAEIVAIQDAGLFEQAHGAINGGDRNARVDQRGALIHLFDVGMVFGFRQDARDDATLFGDAQALLVAQGFEVDLARHEHRVEQCACCEKRNRLATVIGCDDRSSPVALHRPPIRMRVERLAAAPAIIAAPLAHLGKALLGIQRHRGIVRPHLQMQVRDAGHLRLGDHRAQQGGADAPPTKGRIDREQQQFRLVHHAAHHREPGGPIVDQRQRQPYARHREHAQALIAGPRLAIAWVEGGGHQRVDRRDVARVADRTRGQRLQHLGQQQRVARIGQSGLAGEVGGDLLQPAHAVADRIAVAQSGDRRFRLQRGERIERYRSRRKALHEHLAVPALQHRGDLALSPAGEGGSGEERQTGIAGNGAAPAERQRPGCGDADAQAGEAAGADID</sequence>
<comment type="caution">
    <text evidence="2">The sequence shown here is derived from an EMBL/GenBank/DDBJ whole genome shotgun (WGS) entry which is preliminary data.</text>
</comment>
<feature type="compositionally biased region" description="Low complexity" evidence="1">
    <location>
        <begin position="384"/>
        <end position="401"/>
    </location>
</feature>
<dbReference type="AlphaFoldDB" id="A0A2A2K7K8"/>
<protein>
    <submittedName>
        <fullName evidence="2">Uncharacterized protein</fullName>
    </submittedName>
</protein>
<accession>A0A2A2K7K8</accession>
<organism evidence="2 3">
    <name type="scientific">Diploscapter pachys</name>
    <dbReference type="NCBI Taxonomy" id="2018661"/>
    <lineage>
        <taxon>Eukaryota</taxon>
        <taxon>Metazoa</taxon>
        <taxon>Ecdysozoa</taxon>
        <taxon>Nematoda</taxon>
        <taxon>Chromadorea</taxon>
        <taxon>Rhabditida</taxon>
        <taxon>Rhabditina</taxon>
        <taxon>Rhabditomorpha</taxon>
        <taxon>Rhabditoidea</taxon>
        <taxon>Rhabditidae</taxon>
        <taxon>Diploscapter</taxon>
    </lineage>
</organism>
<dbReference type="EMBL" id="LIAE01009413">
    <property type="protein sequence ID" value="PAV69882.1"/>
    <property type="molecule type" value="Genomic_DNA"/>
</dbReference>
<dbReference type="Proteomes" id="UP000218231">
    <property type="component" value="Unassembled WGS sequence"/>
</dbReference>
<reference evidence="2 3" key="1">
    <citation type="journal article" date="2017" name="Curr. Biol.">
        <title>Genome architecture and evolution of a unichromosomal asexual nematode.</title>
        <authorList>
            <person name="Fradin H."/>
            <person name="Zegar C."/>
            <person name="Gutwein M."/>
            <person name="Lucas J."/>
            <person name="Kovtun M."/>
            <person name="Corcoran D."/>
            <person name="Baugh L.R."/>
            <person name="Kiontke K."/>
            <person name="Gunsalus K."/>
            <person name="Fitch D.H."/>
            <person name="Piano F."/>
        </authorList>
    </citation>
    <scope>NUCLEOTIDE SEQUENCE [LARGE SCALE GENOMIC DNA]</scope>
    <source>
        <strain evidence="2">PF1309</strain>
    </source>
</reference>
<feature type="region of interest" description="Disordered" evidence="1">
    <location>
        <begin position="348"/>
        <end position="401"/>
    </location>
</feature>
<evidence type="ECO:0000313" key="2">
    <source>
        <dbReference type="EMBL" id="PAV69882.1"/>
    </source>
</evidence>
<proteinExistence type="predicted"/>
<evidence type="ECO:0000313" key="3">
    <source>
        <dbReference type="Proteomes" id="UP000218231"/>
    </source>
</evidence>